<feature type="compositionally biased region" description="Acidic residues" evidence="1">
    <location>
        <begin position="410"/>
        <end position="424"/>
    </location>
</feature>
<feature type="compositionally biased region" description="Basic and acidic residues" evidence="1">
    <location>
        <begin position="271"/>
        <end position="282"/>
    </location>
</feature>
<name>A0AAE1QKQ5_9EUCA</name>
<protein>
    <submittedName>
        <fullName evidence="3">Uncharacterized protein</fullName>
    </submittedName>
</protein>
<organism evidence="3 4">
    <name type="scientific">Petrolisthes manimaculis</name>
    <dbReference type="NCBI Taxonomy" id="1843537"/>
    <lineage>
        <taxon>Eukaryota</taxon>
        <taxon>Metazoa</taxon>
        <taxon>Ecdysozoa</taxon>
        <taxon>Arthropoda</taxon>
        <taxon>Crustacea</taxon>
        <taxon>Multicrustacea</taxon>
        <taxon>Malacostraca</taxon>
        <taxon>Eumalacostraca</taxon>
        <taxon>Eucarida</taxon>
        <taxon>Decapoda</taxon>
        <taxon>Pleocyemata</taxon>
        <taxon>Anomura</taxon>
        <taxon>Galatheoidea</taxon>
        <taxon>Porcellanidae</taxon>
        <taxon>Petrolisthes</taxon>
    </lineage>
</organism>
<comment type="caution">
    <text evidence="3">The sequence shown here is derived from an EMBL/GenBank/DDBJ whole genome shotgun (WGS) entry which is preliminary data.</text>
</comment>
<gene>
    <name evidence="2" type="ORF">Pmani_001390</name>
    <name evidence="3" type="ORF">Pmani_001391</name>
</gene>
<feature type="compositionally biased region" description="Acidic residues" evidence="1">
    <location>
        <begin position="283"/>
        <end position="294"/>
    </location>
</feature>
<dbReference type="AlphaFoldDB" id="A0AAE1QKQ5"/>
<evidence type="ECO:0000313" key="4">
    <source>
        <dbReference type="Proteomes" id="UP001292094"/>
    </source>
</evidence>
<dbReference type="EMBL" id="JAWZYT010000094">
    <property type="protein sequence ID" value="KAK4328183.1"/>
    <property type="molecule type" value="Genomic_DNA"/>
</dbReference>
<feature type="compositionally biased region" description="Basic and acidic residues" evidence="1">
    <location>
        <begin position="312"/>
        <end position="322"/>
    </location>
</feature>
<keyword evidence="4" id="KW-1185">Reference proteome</keyword>
<dbReference type="EMBL" id="JAWZYT010000094">
    <property type="protein sequence ID" value="KAK4328184.1"/>
    <property type="molecule type" value="Genomic_DNA"/>
</dbReference>
<evidence type="ECO:0000313" key="3">
    <source>
        <dbReference type="EMBL" id="KAK4328184.1"/>
    </source>
</evidence>
<feature type="region of interest" description="Disordered" evidence="1">
    <location>
        <begin position="266"/>
        <end position="431"/>
    </location>
</feature>
<sequence>MEQKVDCLRHDEDQHMATRLFKFTSMPIQKSLLYFCKNYLVFTNDPEDRILHRVFLKNYRDFCFHWDVSEESSILIGRFLRFVGVKGRRLGKKSGHFYTYDGVRWTYPHLIVTHTLVSDHETNWMDVQEPWNQSGAISGGPEKWDPPKYVPDEAPEETPTAVQMAPLKVTAANGLELMVTFGNLETTAAQVTNIGNEQVEPPVGPGDGCETQDVEKLPDMVDIFSDDTGLHKCLKEAEDSGSDSWLEDSDDDSDGGLQKLLEEAGIGIDIDAGKEDKDKDDGDSWLETSDDDSDGGLQKLLEEAGIGIEINAGKEDKDKESDGDSWLETSDDDNDGGLQKLLEEAGKEIEINAGKEDKDKESDGDSWLETSDDDDSWLDTSDDDSDGGLQKLLEEDEEGIEINGCKEDKDKEDDDNIQNEETEMDTTTTQPRTILKITRTKDGKFKTKVNNSSRPRIAMKLVRMREEDTEDMYPTFKKWRVDEYLCNPDGG</sequence>
<accession>A0AAE1QKQ5</accession>
<evidence type="ECO:0000313" key="2">
    <source>
        <dbReference type="EMBL" id="KAK4328183.1"/>
    </source>
</evidence>
<feature type="compositionally biased region" description="Acidic residues" evidence="1">
    <location>
        <begin position="323"/>
        <end position="335"/>
    </location>
</feature>
<feature type="compositionally biased region" description="Basic and acidic residues" evidence="1">
    <location>
        <begin position="341"/>
        <end position="363"/>
    </location>
</feature>
<evidence type="ECO:0000256" key="1">
    <source>
        <dbReference type="SAM" id="MobiDB-lite"/>
    </source>
</evidence>
<feature type="compositionally biased region" description="Acidic residues" evidence="1">
    <location>
        <begin position="364"/>
        <end position="386"/>
    </location>
</feature>
<dbReference type="Proteomes" id="UP001292094">
    <property type="component" value="Unassembled WGS sequence"/>
</dbReference>
<proteinExistence type="predicted"/>
<reference evidence="3" key="1">
    <citation type="submission" date="2023-11" db="EMBL/GenBank/DDBJ databases">
        <title>Genome assemblies of two species of porcelain crab, Petrolisthes cinctipes and Petrolisthes manimaculis (Anomura: Porcellanidae).</title>
        <authorList>
            <person name="Angst P."/>
        </authorList>
    </citation>
    <scope>NUCLEOTIDE SEQUENCE</scope>
    <source>
        <strain evidence="3">PB745_02</strain>
        <tissue evidence="3">Gill</tissue>
    </source>
</reference>